<reference evidence="4" key="1">
    <citation type="submission" date="2018-07" db="EMBL/GenBank/DDBJ databases">
        <authorList>
            <person name="Kim H."/>
        </authorList>
    </citation>
    <scope>NUCLEOTIDE SEQUENCE [LARGE SCALE GENOMIC DNA]</scope>
    <source>
        <strain evidence="4">F02</strain>
    </source>
</reference>
<dbReference type="InterPro" id="IPR011990">
    <property type="entry name" value="TPR-like_helical_dom_sf"/>
</dbReference>
<keyword evidence="2" id="KW-0802">TPR repeat</keyword>
<organism evidence="3 4">
    <name type="scientific">Ephemeroptericola cinctiostellae</name>
    <dbReference type="NCBI Taxonomy" id="2268024"/>
    <lineage>
        <taxon>Bacteria</taxon>
        <taxon>Pseudomonadati</taxon>
        <taxon>Pseudomonadota</taxon>
        <taxon>Betaproteobacteria</taxon>
        <taxon>Burkholderiales</taxon>
        <taxon>Burkholderiaceae</taxon>
        <taxon>Ephemeroptericola</taxon>
    </lineage>
</organism>
<dbReference type="AlphaFoldDB" id="A0A345D9Z6"/>
<dbReference type="PANTHER" id="PTHR44858">
    <property type="entry name" value="TETRATRICOPEPTIDE REPEAT PROTEIN 6"/>
    <property type="match status" value="1"/>
</dbReference>
<dbReference type="OrthoDB" id="9814129at2"/>
<dbReference type="KEGG" id="hyf:DTO96_100910"/>
<evidence type="ECO:0000313" key="3">
    <source>
        <dbReference type="EMBL" id="AXF85184.1"/>
    </source>
</evidence>
<dbReference type="EMBL" id="CP031124">
    <property type="protein sequence ID" value="AXF85184.1"/>
    <property type="molecule type" value="Genomic_DNA"/>
</dbReference>
<dbReference type="Proteomes" id="UP000252182">
    <property type="component" value="Chromosome"/>
</dbReference>
<dbReference type="Gene3D" id="1.25.40.10">
    <property type="entry name" value="Tetratricopeptide repeat domain"/>
    <property type="match status" value="1"/>
</dbReference>
<dbReference type="SUPFAM" id="SSF53756">
    <property type="entry name" value="UDP-Glycosyltransferase/glycogen phosphorylase"/>
    <property type="match status" value="1"/>
</dbReference>
<dbReference type="PANTHER" id="PTHR44858:SF1">
    <property type="entry name" value="UDP-N-ACETYLGLUCOSAMINE--PEPTIDE N-ACETYLGLUCOSAMINYLTRANSFERASE SPINDLY-RELATED"/>
    <property type="match status" value="1"/>
</dbReference>
<dbReference type="InterPro" id="IPR050498">
    <property type="entry name" value="Ycf3"/>
</dbReference>
<dbReference type="SUPFAM" id="SSF48452">
    <property type="entry name" value="TPR-like"/>
    <property type="match status" value="1"/>
</dbReference>
<dbReference type="SMART" id="SM00028">
    <property type="entry name" value="TPR"/>
    <property type="match status" value="5"/>
</dbReference>
<evidence type="ECO:0000256" key="1">
    <source>
        <dbReference type="ARBA" id="ARBA00022737"/>
    </source>
</evidence>
<dbReference type="InterPro" id="IPR019734">
    <property type="entry name" value="TPR_rpt"/>
</dbReference>
<evidence type="ECO:0000313" key="4">
    <source>
        <dbReference type="Proteomes" id="UP000252182"/>
    </source>
</evidence>
<proteinExistence type="predicted"/>
<accession>A0A345D9Z6</accession>
<keyword evidence="1" id="KW-0677">Repeat</keyword>
<gene>
    <name evidence="3" type="primary">lapB_2</name>
    <name evidence="3" type="ORF">DTO96_100910</name>
</gene>
<dbReference type="Gene3D" id="3.40.50.2000">
    <property type="entry name" value="Glycogen Phosphorylase B"/>
    <property type="match status" value="1"/>
</dbReference>
<keyword evidence="4" id="KW-1185">Reference proteome</keyword>
<evidence type="ECO:0000256" key="2">
    <source>
        <dbReference type="ARBA" id="ARBA00022803"/>
    </source>
</evidence>
<protein>
    <submittedName>
        <fullName evidence="3">Lipopolysaccharide assembly protein B</fullName>
    </submittedName>
</protein>
<dbReference type="RefSeq" id="WP_114562408.1">
    <property type="nucleotide sequence ID" value="NZ_CP031124.1"/>
</dbReference>
<dbReference type="Pfam" id="PF13181">
    <property type="entry name" value="TPR_8"/>
    <property type="match status" value="1"/>
</dbReference>
<name>A0A345D9Z6_9BURK</name>
<sequence length="525" mass="59908">MSDIYHVENNVPSLLTFCLSAIHQQQFTHALEAALAALKLNPNHAEAHHLASHAYGGNGDDFMARVMLKRAIALEPDNPQYHYNAAVNASVDGDTPRAMMHYAQALRLAPDLLDALWNYGECLRLDEQFTLALGCFERLVQLDVTHYESLWDRMSVCYAALNRHEEAEAMYQRAFAAQHSGALAHWEYALYKLSLDDFETGFKYYNDRFLCEGKNSVFCHDFPYPQWSGTFKHNETLLIHGEQGLGDELMFASLFTELLDDAEAVSAQVIIACKPGLARLFADNFPRAQLRTHMVGDRPADLSDVHVDAQLPMGHLMHLYRKKMDDFMAHRQPYFKADPERAAYYAERIQRLGREAVDGKRRFRVGLMWGSNPAAVSAKFSRWTHQRSIPLNALLPLVDMLEDIEFISLQNQERGSEAATAPQLDIVDFSLDQTDFYDTAALIDNLDLVISVDTSVSHLAGGMGIPTWVPLMKRADWRHGRTREHSIWYDQTRYFRQTQANDWQTVVQSMHDALRTHIDKKKARS</sequence>